<dbReference type="PANTHER" id="PTHR16156:SF10">
    <property type="entry name" value="AFTIPHILIN-RELATED"/>
    <property type="match status" value="1"/>
</dbReference>
<name>A0A401SLX7_CHIPU</name>
<dbReference type="InterPro" id="IPR046359">
    <property type="entry name" value="Aftin-like"/>
</dbReference>
<organism evidence="3 4">
    <name type="scientific">Chiloscyllium punctatum</name>
    <name type="common">Brownbanded bambooshark</name>
    <name type="synonym">Hemiscyllium punctatum</name>
    <dbReference type="NCBI Taxonomy" id="137246"/>
    <lineage>
        <taxon>Eukaryota</taxon>
        <taxon>Metazoa</taxon>
        <taxon>Chordata</taxon>
        <taxon>Craniata</taxon>
        <taxon>Vertebrata</taxon>
        <taxon>Chondrichthyes</taxon>
        <taxon>Elasmobranchii</taxon>
        <taxon>Galeomorphii</taxon>
        <taxon>Galeoidea</taxon>
        <taxon>Orectolobiformes</taxon>
        <taxon>Hemiscylliidae</taxon>
        <taxon>Chiloscyllium</taxon>
    </lineage>
</organism>
<dbReference type="AlphaFoldDB" id="A0A401SLX7"/>
<dbReference type="GO" id="GO:0032588">
    <property type="term" value="C:trans-Golgi network membrane"/>
    <property type="evidence" value="ECO:0007669"/>
    <property type="project" value="InterPro"/>
</dbReference>
<evidence type="ECO:0000313" key="3">
    <source>
        <dbReference type="EMBL" id="GCC31405.1"/>
    </source>
</evidence>
<dbReference type="OrthoDB" id="8965081at2759"/>
<dbReference type="PANTHER" id="PTHR16156">
    <property type="entry name" value="AFTIPHILIN A-RELATED"/>
    <property type="match status" value="1"/>
</dbReference>
<dbReference type="Pfam" id="PF15045">
    <property type="entry name" value="Clathrin_bdg"/>
    <property type="match status" value="1"/>
</dbReference>
<dbReference type="GO" id="GO:0030121">
    <property type="term" value="C:AP-1 adaptor complex"/>
    <property type="evidence" value="ECO:0007669"/>
    <property type="project" value="TreeGrafter"/>
</dbReference>
<keyword evidence="4" id="KW-1185">Reference proteome</keyword>
<feature type="domain" description="Aftiphilin clathrin-binding box" evidence="2">
    <location>
        <begin position="528"/>
        <end position="592"/>
    </location>
</feature>
<reference evidence="3 4" key="1">
    <citation type="journal article" date="2018" name="Nat. Ecol. Evol.">
        <title>Shark genomes provide insights into elasmobranch evolution and the origin of vertebrates.</title>
        <authorList>
            <person name="Hara Y"/>
            <person name="Yamaguchi K"/>
            <person name="Onimaru K"/>
            <person name="Kadota M"/>
            <person name="Koyanagi M"/>
            <person name="Keeley SD"/>
            <person name="Tatsumi K"/>
            <person name="Tanaka K"/>
            <person name="Motone F"/>
            <person name="Kageyama Y"/>
            <person name="Nozu R"/>
            <person name="Adachi N"/>
            <person name="Nishimura O"/>
            <person name="Nakagawa R"/>
            <person name="Tanegashima C"/>
            <person name="Kiyatake I"/>
            <person name="Matsumoto R"/>
            <person name="Murakumo K"/>
            <person name="Nishida K"/>
            <person name="Terakita A"/>
            <person name="Kuratani S"/>
            <person name="Sato K"/>
            <person name="Hyodo S Kuraku.S."/>
        </authorList>
    </citation>
    <scope>NUCLEOTIDE SEQUENCE [LARGE SCALE GENOMIC DNA]</scope>
</reference>
<evidence type="ECO:0000313" key="4">
    <source>
        <dbReference type="Proteomes" id="UP000287033"/>
    </source>
</evidence>
<accession>A0A401SLX7</accession>
<feature type="region of interest" description="Disordered" evidence="1">
    <location>
        <begin position="159"/>
        <end position="184"/>
    </location>
</feature>
<dbReference type="OMA" id="WISAPIC"/>
<dbReference type="GO" id="GO:0030276">
    <property type="term" value="F:clathrin binding"/>
    <property type="evidence" value="ECO:0007669"/>
    <property type="project" value="InterPro"/>
</dbReference>
<proteinExistence type="predicted"/>
<comment type="caution">
    <text evidence="3">The sequence shown here is derived from an EMBL/GenBank/DDBJ whole genome shotgun (WGS) entry which is preliminary data.</text>
</comment>
<dbReference type="EMBL" id="BEZZ01000360">
    <property type="protein sequence ID" value="GCC31405.1"/>
    <property type="molecule type" value="Genomic_DNA"/>
</dbReference>
<gene>
    <name evidence="3" type="ORF">chiPu_0009863</name>
</gene>
<evidence type="ECO:0000256" key="1">
    <source>
        <dbReference type="SAM" id="MobiDB-lite"/>
    </source>
</evidence>
<evidence type="ECO:0000259" key="2">
    <source>
        <dbReference type="Pfam" id="PF15045"/>
    </source>
</evidence>
<dbReference type="InterPro" id="IPR029205">
    <property type="entry name" value="Clathrin-bd"/>
</dbReference>
<protein>
    <recommendedName>
        <fullName evidence="2">Aftiphilin clathrin-binding box domain-containing protein</fullName>
    </recommendedName>
</protein>
<dbReference type="Proteomes" id="UP000287033">
    <property type="component" value="Unassembled WGS sequence"/>
</dbReference>
<sequence>MMLSDRPFYGAGCLAPAAGDLVSRLSPQAKADHRPWVPLGPAGKAQWQGNGCCWRRAPLKSAEDSGQPVQLPGCHLRERFETDGNMDAKRPMGLSGAVLRPTVEPEERHCRGFGHTVEAEVRLFTKSGPKVEEMDGPGPPTDCTPDACVGSCHGTGPTAEAGSGLSHGAGPTEEAGSGLYHGAGPTAEAGGGLCHRVGHRVEKQCRPYHGADHKQVGISQDHTISASKDCAVKELTESHKHKWRYQHIKDVEGNVTTGTGPSDIHPHPAWEGTAELADPVTMETGAVGGQAQLGDATQAEENVLDVDCEELKEAEDHDDEFGVFEKAGNLVQWAEFPGPLGLESETPHEQSYAAAGWSWESGEDVATCRMWRPRSENMATETDMDESVHPGASLHGSSNRAAESWRSTCPPSCFAPDHTPTSESGWRAFHNEDRQMQGSSFDAFPLNKWEVEQQGTRIKWWSTALERHTFQPTPSAQTSLGDVGLESVFHSCFPMVSSANSHDSIPPLGQLLGTEKPGEGFLSTQACDLWASLQSTTETVGLRHKWAEYQSRKHLLMSLCVDPATTETSTGHRRTTGSSPLFSIETRMELQPSPEILDWDYKELTLIKNPTPQIQNGFSPTHRIQAFFYQWTQSDRNGKSKTTYDFNKNFMA</sequence>